<reference evidence="2" key="1">
    <citation type="submission" date="2019-12" db="EMBL/GenBank/DDBJ databases">
        <title>Genome sequencing and annotation of Brassica cretica.</title>
        <authorList>
            <person name="Studholme D.J."/>
            <person name="Sarris P."/>
        </authorList>
    </citation>
    <scope>NUCLEOTIDE SEQUENCE</scope>
    <source>
        <strain evidence="2">PFS-109/04</strain>
        <tissue evidence="2">Leaf</tissue>
    </source>
</reference>
<evidence type="ECO:0000313" key="3">
    <source>
        <dbReference type="Proteomes" id="UP000712600"/>
    </source>
</evidence>
<protein>
    <submittedName>
        <fullName evidence="2">Uncharacterized protein</fullName>
    </submittedName>
</protein>
<dbReference type="AlphaFoldDB" id="A0A8S9NQ09"/>
<evidence type="ECO:0000256" key="1">
    <source>
        <dbReference type="SAM" id="MobiDB-lite"/>
    </source>
</evidence>
<dbReference type="EMBL" id="QGKX02001621">
    <property type="protein sequence ID" value="KAF3503628.1"/>
    <property type="molecule type" value="Genomic_DNA"/>
</dbReference>
<proteinExistence type="predicted"/>
<name>A0A8S9NQ09_BRACR</name>
<feature type="region of interest" description="Disordered" evidence="1">
    <location>
        <begin position="1"/>
        <end position="21"/>
    </location>
</feature>
<sequence>MSTDDVHNMQTPLNGESDTNLYTPAADVSAALEEFKKMFVTYEKRLEEQTREIRPCGTTKVRGKKLAFATPLDRPGTSRE</sequence>
<dbReference type="Proteomes" id="UP000712600">
    <property type="component" value="Unassembled WGS sequence"/>
</dbReference>
<evidence type="ECO:0000313" key="2">
    <source>
        <dbReference type="EMBL" id="KAF3503628.1"/>
    </source>
</evidence>
<comment type="caution">
    <text evidence="2">The sequence shown here is derived from an EMBL/GenBank/DDBJ whole genome shotgun (WGS) entry which is preliminary data.</text>
</comment>
<accession>A0A8S9NQ09</accession>
<feature type="compositionally biased region" description="Polar residues" evidence="1">
    <location>
        <begin position="8"/>
        <end position="21"/>
    </location>
</feature>
<gene>
    <name evidence="2" type="ORF">F2Q69_00042136</name>
</gene>
<organism evidence="2 3">
    <name type="scientific">Brassica cretica</name>
    <name type="common">Mustard</name>
    <dbReference type="NCBI Taxonomy" id="69181"/>
    <lineage>
        <taxon>Eukaryota</taxon>
        <taxon>Viridiplantae</taxon>
        <taxon>Streptophyta</taxon>
        <taxon>Embryophyta</taxon>
        <taxon>Tracheophyta</taxon>
        <taxon>Spermatophyta</taxon>
        <taxon>Magnoliopsida</taxon>
        <taxon>eudicotyledons</taxon>
        <taxon>Gunneridae</taxon>
        <taxon>Pentapetalae</taxon>
        <taxon>rosids</taxon>
        <taxon>malvids</taxon>
        <taxon>Brassicales</taxon>
        <taxon>Brassicaceae</taxon>
        <taxon>Brassiceae</taxon>
        <taxon>Brassica</taxon>
    </lineage>
</organism>